<name>A0A1U7D1P8_9RHOB</name>
<dbReference type="PANTHER" id="PTHR43102">
    <property type="entry name" value="SLR1143 PROTEIN"/>
    <property type="match status" value="1"/>
</dbReference>
<proteinExistence type="predicted"/>
<dbReference type="Gene3D" id="3.30.450.40">
    <property type="match status" value="1"/>
</dbReference>
<feature type="domain" description="GAF" evidence="1">
    <location>
        <begin position="20"/>
        <end position="148"/>
    </location>
</feature>
<dbReference type="RefSeq" id="WP_076622532.1">
    <property type="nucleotide sequence ID" value="NZ_BMEW01000003.1"/>
</dbReference>
<protein>
    <submittedName>
        <fullName evidence="2">GAF domain-containing protein</fullName>
    </submittedName>
</protein>
<dbReference type="Pfam" id="PF01590">
    <property type="entry name" value="GAF"/>
    <property type="match status" value="1"/>
</dbReference>
<dbReference type="InterPro" id="IPR003018">
    <property type="entry name" value="GAF"/>
</dbReference>
<dbReference type="PANTHER" id="PTHR43102:SF2">
    <property type="entry name" value="GAF DOMAIN-CONTAINING PROTEIN"/>
    <property type="match status" value="1"/>
</dbReference>
<evidence type="ECO:0000313" key="3">
    <source>
        <dbReference type="Proteomes" id="UP000186559"/>
    </source>
</evidence>
<dbReference type="STRING" id="1229727.Ga0080559_TMP1256"/>
<dbReference type="KEGG" id="tpro:Ga0080559_TMP1256"/>
<dbReference type="SUPFAM" id="SSF55781">
    <property type="entry name" value="GAF domain-like"/>
    <property type="match status" value="1"/>
</dbReference>
<sequence length="174" mass="19463">MQIIRLSDLALLASEDRYSLQSTVDVAVQLLRVPMALISVVETHNDRQIFLAHRGLSAPYDSTEESSLDLCLCKDVIANGEPLSIDDTAADPKYRDHPAVETFGLRSYMGFPVFGPFDMPFAALSVADTAPRVWEERDKHILGYLARQTTRYMQGKAEKAMERSGIKPPHILIE</sequence>
<gene>
    <name evidence="2" type="ORF">Ga0080559_TMP1256</name>
</gene>
<organism evidence="2 3">
    <name type="scientific">Salipiger profundus</name>
    <dbReference type="NCBI Taxonomy" id="1229727"/>
    <lineage>
        <taxon>Bacteria</taxon>
        <taxon>Pseudomonadati</taxon>
        <taxon>Pseudomonadota</taxon>
        <taxon>Alphaproteobacteria</taxon>
        <taxon>Rhodobacterales</taxon>
        <taxon>Roseobacteraceae</taxon>
        <taxon>Salipiger</taxon>
    </lineage>
</organism>
<evidence type="ECO:0000259" key="1">
    <source>
        <dbReference type="Pfam" id="PF01590"/>
    </source>
</evidence>
<dbReference type="InterPro" id="IPR029016">
    <property type="entry name" value="GAF-like_dom_sf"/>
</dbReference>
<accession>A0A1U7D1P8</accession>
<dbReference type="AlphaFoldDB" id="A0A1U7D1P8"/>
<keyword evidence="3" id="KW-1185">Reference proteome</keyword>
<dbReference type="EMBL" id="CP014796">
    <property type="protein sequence ID" value="APX22052.1"/>
    <property type="molecule type" value="Genomic_DNA"/>
</dbReference>
<evidence type="ECO:0000313" key="2">
    <source>
        <dbReference type="EMBL" id="APX22052.1"/>
    </source>
</evidence>
<dbReference type="Proteomes" id="UP000186559">
    <property type="component" value="Chromosome"/>
</dbReference>
<reference evidence="2 3" key="1">
    <citation type="submission" date="2016-03" db="EMBL/GenBank/DDBJ databases">
        <title>Deep-sea bacteria in the southern Pacific.</title>
        <authorList>
            <person name="Tang K."/>
        </authorList>
    </citation>
    <scope>NUCLEOTIDE SEQUENCE [LARGE SCALE GENOMIC DNA]</scope>
    <source>
        <strain evidence="2 3">JLT2016</strain>
    </source>
</reference>
<dbReference type="OrthoDB" id="9816309at2"/>